<dbReference type="AlphaFoldDB" id="A0A0G2FRS0"/>
<dbReference type="PANTHER" id="PTHR12790">
    <property type="entry name" value="TRANSCRIPTION INITIATION FACTOR IA RRN3"/>
    <property type="match status" value="1"/>
</dbReference>
<feature type="compositionally biased region" description="Acidic residues" evidence="2">
    <location>
        <begin position="302"/>
        <end position="331"/>
    </location>
</feature>
<dbReference type="GO" id="GO:0005634">
    <property type="term" value="C:nucleus"/>
    <property type="evidence" value="ECO:0007669"/>
    <property type="project" value="TreeGrafter"/>
</dbReference>
<feature type="region of interest" description="Disordered" evidence="2">
    <location>
        <begin position="298"/>
        <end position="332"/>
    </location>
</feature>
<comment type="caution">
    <text evidence="3">The sequence shown here is derived from an EMBL/GenBank/DDBJ whole genome shotgun (WGS) entry which is preliminary data.</text>
</comment>
<dbReference type="GO" id="GO:0006361">
    <property type="term" value="P:transcription initiation at RNA polymerase I promoter"/>
    <property type="evidence" value="ECO:0007669"/>
    <property type="project" value="InterPro"/>
</dbReference>
<reference evidence="3 4" key="1">
    <citation type="submission" date="2015-03" db="EMBL/GenBank/DDBJ databases">
        <authorList>
            <person name="Morales-Cruz A."/>
            <person name="Amrine K.C."/>
            <person name="Cantu D."/>
        </authorList>
    </citation>
    <scope>NUCLEOTIDE SEQUENCE [LARGE SCALE GENOMIC DNA]</scope>
    <source>
        <strain evidence="3">DS831</strain>
    </source>
</reference>
<sequence>MVSLAAPVDAFPSATAKALVPGPSLKRRHMDSDSDNEAPAVARSKKPRVSFDPTVDIRLLEDFDEKGIELVREEVRRAIDKHVAGDSASYDEIKTLFTARPTASAAPSTKLLGKYVVALIGHVSLLNKNCSGLVHAVLDCQWLARDEAFKRLYVTLLASLMSAHGGYTAQVLQSLVKYFHGVPSPNLRHERDPSITRPELRQRVHETLKRLLQLIPSASSVLTALLQSSFPSTQETAKVYLTYVNNLMELMGYAPELKSLALALITENLVKLDVQIQVDMEDLEEEFEEAIVQEALYKREAIDEDDEEDDESDVDDDDDSDDDLSSEDGLDSDQKRIQELKNSVGKMDSVVDILFEYYHPIFVKGTHIDASETFEFLLAQFKNIILPTYRSRHTQFLLFHFAQTSPSFIDRFTFVCADLAFDKTRPQMMRLAAAAYLASFIARGAHVPKDTVRATFEVLGGQLDDFRAKYEGNCKGPDLRRYTGYYSLAQALLYIFCFRWRDLIVSETDSYADDEEILFQGGDLAWYPGAKEFMMRNIYSKFNPLKVCSPGVVTQFARIAHHLRFLYVFPLLETNKRLKLSRFVSAGAVNGMQERETALTAKSNESAFQLDSYFPFDPYGLPRSKRWMQGDYNEWKSIPGLDNEEADDDSDSDSQADESDDEEIFEDGTATEAST</sequence>
<dbReference type="PANTHER" id="PTHR12790:SF0">
    <property type="entry name" value="RNA POLYMERASE I-SPECIFIC TRANSCRIPTION INITIATION FACTOR RRN3-RELATED"/>
    <property type="match status" value="1"/>
</dbReference>
<accession>A0A0G2FRS0</accession>
<evidence type="ECO:0000256" key="1">
    <source>
        <dbReference type="ARBA" id="ARBA00010098"/>
    </source>
</evidence>
<evidence type="ECO:0000256" key="2">
    <source>
        <dbReference type="SAM" id="MobiDB-lite"/>
    </source>
</evidence>
<dbReference type="GO" id="GO:0001042">
    <property type="term" value="F:RNA polymerase I core binding"/>
    <property type="evidence" value="ECO:0007669"/>
    <property type="project" value="TreeGrafter"/>
</dbReference>
<dbReference type="InterPro" id="IPR007991">
    <property type="entry name" value="RNA_pol_I_trans_ini_fac_RRN3"/>
</dbReference>
<protein>
    <submittedName>
        <fullName evidence="3">Putative rna polymerase i-specific transcription initiation factor rrn3 family protein</fullName>
    </submittedName>
</protein>
<gene>
    <name evidence="3" type="ORF">UCDDS831_g08112</name>
</gene>
<proteinExistence type="inferred from homology"/>
<comment type="similarity">
    <text evidence="1">Belongs to the RRN3 family.</text>
</comment>
<reference evidence="3 4" key="2">
    <citation type="submission" date="2015-05" db="EMBL/GenBank/DDBJ databases">
        <title>Distinctive expansion of gene families associated with plant cell wall degradation and secondary metabolism in the genomes of grapevine trunk pathogens.</title>
        <authorList>
            <person name="Lawrence D.P."/>
            <person name="Travadon R."/>
            <person name="Rolshausen P.E."/>
            <person name="Baumgartner K."/>
        </authorList>
    </citation>
    <scope>NUCLEOTIDE SEQUENCE [LARGE SCALE GENOMIC DNA]</scope>
    <source>
        <strain evidence="3">DS831</strain>
    </source>
</reference>
<dbReference type="EMBL" id="LAQI01000219">
    <property type="protein sequence ID" value="KKY14628.1"/>
    <property type="molecule type" value="Genomic_DNA"/>
</dbReference>
<keyword evidence="3" id="KW-0396">Initiation factor</keyword>
<dbReference type="Proteomes" id="UP000034182">
    <property type="component" value="Unassembled WGS sequence"/>
</dbReference>
<keyword evidence="3" id="KW-0648">Protein biosynthesis</keyword>
<name>A0A0G2FRS0_9PEZI</name>
<dbReference type="GO" id="GO:0003743">
    <property type="term" value="F:translation initiation factor activity"/>
    <property type="evidence" value="ECO:0007669"/>
    <property type="project" value="UniProtKB-KW"/>
</dbReference>
<feature type="region of interest" description="Disordered" evidence="2">
    <location>
        <begin position="636"/>
        <end position="675"/>
    </location>
</feature>
<dbReference type="InterPro" id="IPR016024">
    <property type="entry name" value="ARM-type_fold"/>
</dbReference>
<evidence type="ECO:0000313" key="4">
    <source>
        <dbReference type="Proteomes" id="UP000034182"/>
    </source>
</evidence>
<feature type="compositionally biased region" description="Acidic residues" evidence="2">
    <location>
        <begin position="642"/>
        <end position="666"/>
    </location>
</feature>
<dbReference type="SUPFAM" id="SSF48371">
    <property type="entry name" value="ARM repeat"/>
    <property type="match status" value="1"/>
</dbReference>
<dbReference type="Pfam" id="PF05327">
    <property type="entry name" value="RRN3"/>
    <property type="match status" value="1"/>
</dbReference>
<feature type="region of interest" description="Disordered" evidence="2">
    <location>
        <begin position="22"/>
        <end position="47"/>
    </location>
</feature>
<evidence type="ECO:0000313" key="3">
    <source>
        <dbReference type="EMBL" id="KKY14628.1"/>
    </source>
</evidence>
<organism evidence="3 4">
    <name type="scientific">Diplodia seriata</name>
    <dbReference type="NCBI Taxonomy" id="420778"/>
    <lineage>
        <taxon>Eukaryota</taxon>
        <taxon>Fungi</taxon>
        <taxon>Dikarya</taxon>
        <taxon>Ascomycota</taxon>
        <taxon>Pezizomycotina</taxon>
        <taxon>Dothideomycetes</taxon>
        <taxon>Dothideomycetes incertae sedis</taxon>
        <taxon>Botryosphaeriales</taxon>
        <taxon>Botryosphaeriaceae</taxon>
        <taxon>Diplodia</taxon>
    </lineage>
</organism>
<dbReference type="GO" id="GO:0001181">
    <property type="term" value="F:RNA polymerase I general transcription initiation factor activity"/>
    <property type="evidence" value="ECO:0007669"/>
    <property type="project" value="InterPro"/>
</dbReference>